<dbReference type="EMBL" id="QNSF01000001">
    <property type="protein sequence ID" value="RBP96714.1"/>
    <property type="molecule type" value="Genomic_DNA"/>
</dbReference>
<dbReference type="RefSeq" id="WP_113881212.1">
    <property type="nucleotide sequence ID" value="NZ_QNSF01000001.1"/>
</dbReference>
<reference evidence="3 4" key="1">
    <citation type="submission" date="2018-06" db="EMBL/GenBank/DDBJ databases">
        <title>Freshwater and sediment microbial communities from various areas in North America, analyzing microbe dynamics in response to fracking.</title>
        <authorList>
            <person name="Lamendella R."/>
        </authorList>
    </citation>
    <scope>NUCLEOTIDE SEQUENCE [LARGE SCALE GENOMIC DNA]</scope>
    <source>
        <strain evidence="3 4">14_TX</strain>
    </source>
</reference>
<proteinExistence type="predicted"/>
<keyword evidence="4" id="KW-1185">Reference proteome</keyword>
<feature type="domain" description="AB hydrolase-1" evidence="2">
    <location>
        <begin position="21"/>
        <end position="128"/>
    </location>
</feature>
<dbReference type="AlphaFoldDB" id="A0A366K4W4"/>
<gene>
    <name evidence="3" type="ORF">DFO70_101530</name>
</gene>
<name>A0A366K4W4_CYTFI</name>
<keyword evidence="1" id="KW-0378">Hydrolase</keyword>
<sequence>MPMLNMNSASLYYTVKGSGTPIVFIHPPVLTSVNFKYQLEELSKSFQIITFDIRGHGKSPFSSEPITYPLICKDIIRLLDHLHINKAFLCGYSTGGSIVLEFMLTFPERALGGISIGAMPNVNDDFLRKKISLGIKLSGKGAISLLAWSISWKNSNNIKLFKHMYSEAKKGDYRNIEQYYRYSLKYNCVNQLNEIILPILLVYGQKDKPFHSYARQLHEKLPQNELHFIENVDHRIPTKSANELNQLILQFVNTI</sequence>
<dbReference type="InterPro" id="IPR029058">
    <property type="entry name" value="AB_hydrolase_fold"/>
</dbReference>
<dbReference type="InterPro" id="IPR000073">
    <property type="entry name" value="AB_hydrolase_1"/>
</dbReference>
<evidence type="ECO:0000313" key="3">
    <source>
        <dbReference type="EMBL" id="RBP96714.1"/>
    </source>
</evidence>
<organism evidence="3 4">
    <name type="scientific">Cytobacillus firmus</name>
    <name type="common">Bacillus firmus</name>
    <dbReference type="NCBI Taxonomy" id="1399"/>
    <lineage>
        <taxon>Bacteria</taxon>
        <taxon>Bacillati</taxon>
        <taxon>Bacillota</taxon>
        <taxon>Bacilli</taxon>
        <taxon>Bacillales</taxon>
        <taxon>Bacillaceae</taxon>
        <taxon>Cytobacillus</taxon>
    </lineage>
</organism>
<comment type="caution">
    <text evidence="3">The sequence shown here is derived from an EMBL/GenBank/DDBJ whole genome shotgun (WGS) entry which is preliminary data.</text>
</comment>
<evidence type="ECO:0000259" key="2">
    <source>
        <dbReference type="Pfam" id="PF00561"/>
    </source>
</evidence>
<evidence type="ECO:0000256" key="1">
    <source>
        <dbReference type="ARBA" id="ARBA00022801"/>
    </source>
</evidence>
<dbReference type="STRING" id="1399.VL14_04540"/>
<dbReference type="PANTHER" id="PTHR43798:SF31">
    <property type="entry name" value="AB HYDROLASE SUPERFAMILY PROTEIN YCLE"/>
    <property type="match status" value="1"/>
</dbReference>
<dbReference type="InterPro" id="IPR050266">
    <property type="entry name" value="AB_hydrolase_sf"/>
</dbReference>
<dbReference type="Gene3D" id="3.40.50.1820">
    <property type="entry name" value="alpha/beta hydrolase"/>
    <property type="match status" value="1"/>
</dbReference>
<evidence type="ECO:0000313" key="4">
    <source>
        <dbReference type="Proteomes" id="UP000252731"/>
    </source>
</evidence>
<dbReference type="GO" id="GO:0016020">
    <property type="term" value="C:membrane"/>
    <property type="evidence" value="ECO:0007669"/>
    <property type="project" value="TreeGrafter"/>
</dbReference>
<dbReference type="GO" id="GO:0016787">
    <property type="term" value="F:hydrolase activity"/>
    <property type="evidence" value="ECO:0007669"/>
    <property type="project" value="UniProtKB-KW"/>
</dbReference>
<protein>
    <submittedName>
        <fullName evidence="3">Pimeloyl-ACP methyl ester carboxylesterase</fullName>
    </submittedName>
</protein>
<dbReference type="Pfam" id="PF00561">
    <property type="entry name" value="Abhydrolase_1"/>
    <property type="match status" value="1"/>
</dbReference>
<dbReference type="Proteomes" id="UP000252731">
    <property type="component" value="Unassembled WGS sequence"/>
</dbReference>
<accession>A0A366K4W4</accession>
<dbReference type="PANTHER" id="PTHR43798">
    <property type="entry name" value="MONOACYLGLYCEROL LIPASE"/>
    <property type="match status" value="1"/>
</dbReference>
<dbReference type="OrthoDB" id="9805423at2"/>
<dbReference type="SUPFAM" id="SSF53474">
    <property type="entry name" value="alpha/beta-Hydrolases"/>
    <property type="match status" value="1"/>
</dbReference>